<keyword evidence="1" id="KW-0805">Transcription regulation</keyword>
<dbReference type="PANTHER" id="PTHR46796">
    <property type="entry name" value="HTH-TYPE TRANSCRIPTIONAL ACTIVATOR RHAS-RELATED"/>
    <property type="match status" value="1"/>
</dbReference>
<evidence type="ECO:0000256" key="3">
    <source>
        <dbReference type="ARBA" id="ARBA00023163"/>
    </source>
</evidence>
<dbReference type="SMART" id="SM00342">
    <property type="entry name" value="HTH_ARAC"/>
    <property type="match status" value="1"/>
</dbReference>
<evidence type="ECO:0000313" key="5">
    <source>
        <dbReference type="EMBL" id="POR47455.1"/>
    </source>
</evidence>
<evidence type="ECO:0000313" key="6">
    <source>
        <dbReference type="Proteomes" id="UP000237381"/>
    </source>
</evidence>
<gene>
    <name evidence="5" type="ORF">B0G62_11846</name>
</gene>
<keyword evidence="6" id="KW-1185">Reference proteome</keyword>
<dbReference type="GO" id="GO:0043565">
    <property type="term" value="F:sequence-specific DNA binding"/>
    <property type="evidence" value="ECO:0007669"/>
    <property type="project" value="InterPro"/>
</dbReference>
<organism evidence="5 6">
    <name type="scientific">Paraburkholderia eburnea</name>
    <dbReference type="NCBI Taxonomy" id="1189126"/>
    <lineage>
        <taxon>Bacteria</taxon>
        <taxon>Pseudomonadati</taxon>
        <taxon>Pseudomonadota</taxon>
        <taxon>Betaproteobacteria</taxon>
        <taxon>Burkholderiales</taxon>
        <taxon>Burkholderiaceae</taxon>
        <taxon>Paraburkholderia</taxon>
    </lineage>
</organism>
<dbReference type="Proteomes" id="UP000237381">
    <property type="component" value="Unassembled WGS sequence"/>
</dbReference>
<feature type="domain" description="HTH araC/xylS-type" evidence="4">
    <location>
        <begin position="210"/>
        <end position="311"/>
    </location>
</feature>
<dbReference type="GO" id="GO:0003700">
    <property type="term" value="F:DNA-binding transcription factor activity"/>
    <property type="evidence" value="ECO:0007669"/>
    <property type="project" value="InterPro"/>
</dbReference>
<sequence>MEFRVRALSDVHDHSLAVNGWEQVYSQLTPGRFESVVMQAQASDFLFFRESTNRSVAQSGIAPRGFASIALPLQRPVSGTFQGCRLEGYALWLLGPGEEFRFYTPETMYYLGASIPADEMRSLASCVLGDRAAALLDRNLLPVDVDEGERVGTELSRFLDAFRQQPAAFDNPVASKRFRDEVLSMLLELFNPEHAKKRDLTHATYAEIVSRSERILQQRADEPQTVLDLCVALRCSRRTLQTSFQRVANVSPIEYLRSVRLNGVRRLLRSTQQDELMVGDAAAQWGFTHPSYFAREYRGLFGELPSQTLRKG</sequence>
<dbReference type="AlphaFoldDB" id="A0A2S4LYK7"/>
<dbReference type="EMBL" id="PQGA01000018">
    <property type="protein sequence ID" value="POR47455.1"/>
    <property type="molecule type" value="Genomic_DNA"/>
</dbReference>
<dbReference type="PROSITE" id="PS01124">
    <property type="entry name" value="HTH_ARAC_FAMILY_2"/>
    <property type="match status" value="1"/>
</dbReference>
<dbReference type="Pfam" id="PF12833">
    <property type="entry name" value="HTH_18"/>
    <property type="match status" value="1"/>
</dbReference>
<dbReference type="OrthoDB" id="185346at2"/>
<proteinExistence type="predicted"/>
<dbReference type="RefSeq" id="WP_103706808.1">
    <property type="nucleotide sequence ID" value="NZ_PQGA01000018.1"/>
</dbReference>
<keyword evidence="2" id="KW-0238">DNA-binding</keyword>
<evidence type="ECO:0000256" key="2">
    <source>
        <dbReference type="ARBA" id="ARBA00023125"/>
    </source>
</evidence>
<keyword evidence="3" id="KW-0804">Transcription</keyword>
<accession>A0A2S4LYK7</accession>
<dbReference type="InterPro" id="IPR018060">
    <property type="entry name" value="HTH_AraC"/>
</dbReference>
<dbReference type="SUPFAM" id="SSF46689">
    <property type="entry name" value="Homeodomain-like"/>
    <property type="match status" value="1"/>
</dbReference>
<name>A0A2S4LYK7_9BURK</name>
<dbReference type="InterPro" id="IPR009057">
    <property type="entry name" value="Homeodomain-like_sf"/>
</dbReference>
<dbReference type="PANTHER" id="PTHR46796:SF12">
    <property type="entry name" value="HTH-TYPE DNA-BINDING TRANSCRIPTIONAL ACTIVATOR EUTR"/>
    <property type="match status" value="1"/>
</dbReference>
<protein>
    <submittedName>
        <fullName evidence="5">AraC family transcriptional regulator</fullName>
    </submittedName>
</protein>
<dbReference type="InterPro" id="IPR050204">
    <property type="entry name" value="AraC_XylS_family_regulators"/>
</dbReference>
<reference evidence="5 6" key="1">
    <citation type="submission" date="2018-01" db="EMBL/GenBank/DDBJ databases">
        <title>Genomic Encyclopedia of Type Strains, Phase III (KMG-III): the genomes of soil and plant-associated and newly described type strains.</title>
        <authorList>
            <person name="Whitman W."/>
        </authorList>
    </citation>
    <scope>NUCLEOTIDE SEQUENCE [LARGE SCALE GENOMIC DNA]</scope>
    <source>
        <strain evidence="5 6">JCM 18070</strain>
    </source>
</reference>
<evidence type="ECO:0000259" key="4">
    <source>
        <dbReference type="PROSITE" id="PS01124"/>
    </source>
</evidence>
<dbReference type="Gene3D" id="1.10.10.60">
    <property type="entry name" value="Homeodomain-like"/>
    <property type="match status" value="1"/>
</dbReference>
<evidence type="ECO:0000256" key="1">
    <source>
        <dbReference type="ARBA" id="ARBA00023015"/>
    </source>
</evidence>
<comment type="caution">
    <text evidence="5">The sequence shown here is derived from an EMBL/GenBank/DDBJ whole genome shotgun (WGS) entry which is preliminary data.</text>
</comment>